<dbReference type="OrthoDB" id="9905174at2759"/>
<gene>
    <name evidence="6" type="ORF">JRQ81_004373</name>
</gene>
<dbReference type="InterPro" id="IPR036179">
    <property type="entry name" value="Ig-like_dom_sf"/>
</dbReference>
<comment type="caution">
    <text evidence="6">The sequence shown here is derived from an EMBL/GenBank/DDBJ whole genome shotgun (WGS) entry which is preliminary data.</text>
</comment>
<protein>
    <recommendedName>
        <fullName evidence="5">Ig-like domain-containing protein</fullName>
    </recommendedName>
</protein>
<evidence type="ECO:0000259" key="5">
    <source>
        <dbReference type="PROSITE" id="PS50835"/>
    </source>
</evidence>
<dbReference type="GO" id="GO:0002250">
    <property type="term" value="P:adaptive immune response"/>
    <property type="evidence" value="ECO:0007669"/>
    <property type="project" value="UniProtKB-KW"/>
</dbReference>
<dbReference type="InterPro" id="IPR013783">
    <property type="entry name" value="Ig-like_fold"/>
</dbReference>
<evidence type="ECO:0000313" key="6">
    <source>
        <dbReference type="EMBL" id="KAJ7313103.1"/>
    </source>
</evidence>
<evidence type="ECO:0000256" key="2">
    <source>
        <dbReference type="ARBA" id="ARBA00023130"/>
    </source>
</evidence>
<sequence>MQGFCYLCVVLELLLTGCLASITLTQPPAATALPGGSITLDCMIAGYELTKHHMHWFRQAPEKGLVYIGGFRVGDPVLLADEFKGLVTPFAVGSTAKLRIDALTSHDTAVYYCTRGSH</sequence>
<keyword evidence="2" id="KW-1064">Adaptive immunity</keyword>
<proteinExistence type="predicted"/>
<dbReference type="InterPro" id="IPR007110">
    <property type="entry name" value="Ig-like_dom"/>
</dbReference>
<dbReference type="AlphaFoldDB" id="A0A9Q0XH20"/>
<dbReference type="SMART" id="SM00406">
    <property type="entry name" value="IGv"/>
    <property type="match status" value="1"/>
</dbReference>
<name>A0A9Q0XH20_9SAUR</name>
<reference evidence="6" key="1">
    <citation type="journal article" date="2023" name="DNA Res.">
        <title>Chromosome-level genome assembly of Phrynocephalus forsythii using third-generation DNA sequencing and Hi-C analysis.</title>
        <authorList>
            <person name="Qi Y."/>
            <person name="Zhao W."/>
            <person name="Zhao Y."/>
            <person name="Niu C."/>
            <person name="Cao S."/>
            <person name="Zhang Y."/>
        </authorList>
    </citation>
    <scope>NUCLEOTIDE SEQUENCE</scope>
    <source>
        <tissue evidence="6">Muscle</tissue>
    </source>
</reference>
<dbReference type="PROSITE" id="PS50835">
    <property type="entry name" value="IG_LIKE"/>
    <property type="match status" value="1"/>
</dbReference>
<keyword evidence="3" id="KW-1280">Immunoglobulin</keyword>
<dbReference type="PANTHER" id="PTHR23266">
    <property type="entry name" value="IMMUNOGLOBULIN HEAVY CHAIN"/>
    <property type="match status" value="1"/>
</dbReference>
<feature type="domain" description="Ig-like" evidence="5">
    <location>
        <begin position="20"/>
        <end position="118"/>
    </location>
</feature>
<dbReference type="GO" id="GO:0019814">
    <property type="term" value="C:immunoglobulin complex"/>
    <property type="evidence" value="ECO:0007669"/>
    <property type="project" value="UniProtKB-KW"/>
</dbReference>
<dbReference type="EMBL" id="JAPFRF010000012">
    <property type="protein sequence ID" value="KAJ7313103.1"/>
    <property type="molecule type" value="Genomic_DNA"/>
</dbReference>
<accession>A0A9Q0XH20</accession>
<feature type="signal peptide" evidence="4">
    <location>
        <begin position="1"/>
        <end position="20"/>
    </location>
</feature>
<organism evidence="6 7">
    <name type="scientific">Phrynocephalus forsythii</name>
    <dbReference type="NCBI Taxonomy" id="171643"/>
    <lineage>
        <taxon>Eukaryota</taxon>
        <taxon>Metazoa</taxon>
        <taxon>Chordata</taxon>
        <taxon>Craniata</taxon>
        <taxon>Vertebrata</taxon>
        <taxon>Euteleostomi</taxon>
        <taxon>Lepidosauria</taxon>
        <taxon>Squamata</taxon>
        <taxon>Bifurcata</taxon>
        <taxon>Unidentata</taxon>
        <taxon>Episquamata</taxon>
        <taxon>Toxicofera</taxon>
        <taxon>Iguania</taxon>
        <taxon>Acrodonta</taxon>
        <taxon>Agamidae</taxon>
        <taxon>Agaminae</taxon>
        <taxon>Phrynocephalus</taxon>
    </lineage>
</organism>
<evidence type="ECO:0000313" key="7">
    <source>
        <dbReference type="Proteomes" id="UP001142489"/>
    </source>
</evidence>
<dbReference type="InterPro" id="IPR050199">
    <property type="entry name" value="IgHV"/>
</dbReference>
<feature type="chain" id="PRO_5040301071" description="Ig-like domain-containing protein" evidence="4">
    <location>
        <begin position="21"/>
        <end position="118"/>
    </location>
</feature>
<dbReference type="Proteomes" id="UP001142489">
    <property type="component" value="Unassembled WGS sequence"/>
</dbReference>
<evidence type="ECO:0000256" key="3">
    <source>
        <dbReference type="ARBA" id="ARBA00043265"/>
    </source>
</evidence>
<keyword evidence="4" id="KW-0732">Signal</keyword>
<dbReference type="InterPro" id="IPR013106">
    <property type="entry name" value="Ig_V-set"/>
</dbReference>
<evidence type="ECO:0000256" key="1">
    <source>
        <dbReference type="ARBA" id="ARBA00022859"/>
    </source>
</evidence>
<keyword evidence="7" id="KW-1185">Reference proteome</keyword>
<evidence type="ECO:0000256" key="4">
    <source>
        <dbReference type="SAM" id="SignalP"/>
    </source>
</evidence>
<dbReference type="Gene3D" id="2.60.40.10">
    <property type="entry name" value="Immunoglobulins"/>
    <property type="match status" value="1"/>
</dbReference>
<dbReference type="SUPFAM" id="SSF48726">
    <property type="entry name" value="Immunoglobulin"/>
    <property type="match status" value="1"/>
</dbReference>
<keyword evidence="1" id="KW-0391">Immunity</keyword>
<dbReference type="GO" id="GO:0005576">
    <property type="term" value="C:extracellular region"/>
    <property type="evidence" value="ECO:0007669"/>
    <property type="project" value="UniProtKB-ARBA"/>
</dbReference>